<dbReference type="GO" id="GO:0046872">
    <property type="term" value="F:metal ion binding"/>
    <property type="evidence" value="ECO:0007669"/>
    <property type="project" value="UniProtKB-KW"/>
</dbReference>
<dbReference type="SUPFAM" id="SSF88713">
    <property type="entry name" value="Glycoside hydrolase/deacetylase"/>
    <property type="match status" value="1"/>
</dbReference>
<name>A0A061B6F3_RHOTO</name>
<sequence length="130" mass="14122">MKILGIKPRFFRPPYGSYNSAALKVLQQRGYTVVNWYFDSGDSVGKSASQSIAAYKKIKTGSPVIALNHETYESTIKTVMPAVIPMLRQKGWTLVSMADCLGLSPYQSVGSPGKRDSSWTCNGTPGPGQT</sequence>
<keyword evidence="4" id="KW-0479">Metal-binding</keyword>
<evidence type="ECO:0000256" key="4">
    <source>
        <dbReference type="ARBA" id="ARBA00022723"/>
    </source>
</evidence>
<accession>A0A061B6F3</accession>
<dbReference type="InterPro" id="IPR011330">
    <property type="entry name" value="Glyco_hydro/deAcase_b/a-brl"/>
</dbReference>
<organism evidence="11">
    <name type="scientific">Rhodotorula toruloides</name>
    <name type="common">Yeast</name>
    <name type="synonym">Rhodosporidium toruloides</name>
    <dbReference type="NCBI Taxonomy" id="5286"/>
    <lineage>
        <taxon>Eukaryota</taxon>
        <taxon>Fungi</taxon>
        <taxon>Dikarya</taxon>
        <taxon>Basidiomycota</taxon>
        <taxon>Pucciniomycotina</taxon>
        <taxon>Microbotryomycetes</taxon>
        <taxon>Sporidiobolales</taxon>
        <taxon>Sporidiobolaceae</taxon>
        <taxon>Rhodotorula</taxon>
    </lineage>
</organism>
<keyword evidence="7" id="KW-0119">Carbohydrate metabolism</keyword>
<evidence type="ECO:0000256" key="1">
    <source>
        <dbReference type="ARBA" id="ARBA00001941"/>
    </source>
</evidence>
<evidence type="ECO:0000256" key="5">
    <source>
        <dbReference type="ARBA" id="ARBA00022729"/>
    </source>
</evidence>
<evidence type="ECO:0000259" key="10">
    <source>
        <dbReference type="PROSITE" id="PS51677"/>
    </source>
</evidence>
<evidence type="ECO:0000256" key="7">
    <source>
        <dbReference type="ARBA" id="ARBA00023277"/>
    </source>
</evidence>
<protein>
    <submittedName>
        <fullName evidence="11">RHTO0S11e00694g1_1</fullName>
    </submittedName>
</protein>
<dbReference type="GO" id="GO:0005886">
    <property type="term" value="C:plasma membrane"/>
    <property type="evidence" value="ECO:0007669"/>
    <property type="project" value="UniProtKB-SubCell"/>
</dbReference>
<dbReference type="EMBL" id="LK052946">
    <property type="protein sequence ID" value="CDR45485.1"/>
    <property type="molecule type" value="Genomic_DNA"/>
</dbReference>
<feature type="region of interest" description="Disordered" evidence="9">
    <location>
        <begin position="108"/>
        <end position="130"/>
    </location>
</feature>
<comment type="subcellular location">
    <subcellularLocation>
        <location evidence="2">Cell membrane</location>
        <topology evidence="2">Lipid-anchor</topology>
        <topology evidence="2">GPI-anchor</topology>
    </subcellularLocation>
</comment>
<keyword evidence="3" id="KW-0325">Glycoprotein</keyword>
<keyword evidence="5" id="KW-0732">Signal</keyword>
<evidence type="ECO:0000256" key="2">
    <source>
        <dbReference type="ARBA" id="ARBA00004609"/>
    </source>
</evidence>
<dbReference type="Gene3D" id="3.20.20.370">
    <property type="entry name" value="Glycoside hydrolase/deacetylase"/>
    <property type="match status" value="1"/>
</dbReference>
<dbReference type="Pfam" id="PF01522">
    <property type="entry name" value="Polysacc_deac_1"/>
    <property type="match status" value="1"/>
</dbReference>
<proteinExistence type="predicted"/>
<dbReference type="GO" id="GO:0098552">
    <property type="term" value="C:side of membrane"/>
    <property type="evidence" value="ECO:0007669"/>
    <property type="project" value="UniProtKB-KW"/>
</dbReference>
<dbReference type="PANTHER" id="PTHR46471">
    <property type="entry name" value="CHITIN DEACETYLASE"/>
    <property type="match status" value="1"/>
</dbReference>
<dbReference type="GO" id="GO:0016810">
    <property type="term" value="F:hydrolase activity, acting on carbon-nitrogen (but not peptide) bonds"/>
    <property type="evidence" value="ECO:0007669"/>
    <property type="project" value="InterPro"/>
</dbReference>
<keyword evidence="6" id="KW-0378">Hydrolase</keyword>
<feature type="domain" description="NodB homology" evidence="10">
    <location>
        <begin position="1"/>
        <end position="95"/>
    </location>
</feature>
<dbReference type="PROSITE" id="PS51677">
    <property type="entry name" value="NODB"/>
    <property type="match status" value="1"/>
</dbReference>
<dbReference type="AlphaFoldDB" id="A0A061B6F3"/>
<gene>
    <name evidence="11" type="ORF">RHTO0S_11e00694g</name>
</gene>
<evidence type="ECO:0000256" key="3">
    <source>
        <dbReference type="ARBA" id="ARBA00022622"/>
    </source>
</evidence>
<evidence type="ECO:0000256" key="9">
    <source>
        <dbReference type="SAM" id="MobiDB-lite"/>
    </source>
</evidence>
<dbReference type="InterPro" id="IPR002509">
    <property type="entry name" value="NODB_dom"/>
</dbReference>
<evidence type="ECO:0000256" key="6">
    <source>
        <dbReference type="ARBA" id="ARBA00022801"/>
    </source>
</evidence>
<keyword evidence="3" id="KW-0472">Membrane</keyword>
<dbReference type="OrthoDB" id="2125469at2759"/>
<keyword evidence="8" id="KW-0449">Lipoprotein</keyword>
<dbReference type="GO" id="GO:0005975">
    <property type="term" value="P:carbohydrate metabolic process"/>
    <property type="evidence" value="ECO:0007669"/>
    <property type="project" value="InterPro"/>
</dbReference>
<reference evidence="11" key="1">
    <citation type="journal article" date="2014" name="Genome Announc.">
        <title>Draft genome sequence of Rhodosporidium toruloides CECT1137, an oleaginous yeast of biotechnological interest.</title>
        <authorList>
            <person name="Morin N."/>
            <person name="Calcas X."/>
            <person name="Devillers H."/>
            <person name="Durrens P."/>
            <person name="Sherman D.J."/>
            <person name="Nicaud J.-M."/>
            <person name="Neuveglise C."/>
        </authorList>
    </citation>
    <scope>NUCLEOTIDE SEQUENCE</scope>
    <source>
        <strain evidence="11">CECT1137</strain>
    </source>
</reference>
<evidence type="ECO:0000256" key="8">
    <source>
        <dbReference type="ARBA" id="ARBA00023288"/>
    </source>
</evidence>
<evidence type="ECO:0000313" key="11">
    <source>
        <dbReference type="EMBL" id="CDR45485.1"/>
    </source>
</evidence>
<dbReference type="PANTHER" id="PTHR46471:SF2">
    <property type="entry name" value="CHITIN DEACETYLASE-RELATED"/>
    <property type="match status" value="1"/>
</dbReference>
<comment type="cofactor">
    <cofactor evidence="1">
        <name>Co(2+)</name>
        <dbReference type="ChEBI" id="CHEBI:48828"/>
    </cofactor>
</comment>
<keyword evidence="3" id="KW-0336">GPI-anchor</keyword>